<sequence length="1219" mass="138631">MAAELVGGALLSASLQVAFDRLASLKVLDFFRGRKLNEALLKKLNIMLLSINAVVDDAEEKQISDQYVKAWLDEVKDAVFEAEDLLDEIDIEVTKSKLDAESDQTRTCKVWNFFNASVSSFDKEIESRMRQVLEILEYLESKKHILGLKEASGSGVGLGRHVSQKLPTSSLVDETVIYGRDDEKEIIFNWLMCDPENDKPLSIISIVGMGGMGKTTLAQHIYNDPRMEDEFDIKVWVCVSDEFDVVKITRAILEAITGSINDARDINMLHVELKKKLARNRFLLVLDDVWNENHMQWEALQTPLNYGARGSKILVTTRSEKVASTMRANNIHHIEQLQNDHCWQLFARHAFQGENPQIIHEFKEIGRKIVEKCKGLPLALKTIGSLLYTKSSVLEWESILKSEIWDLPEENNNIIPALRLSYHHLPSHLKRCFAYCSLFPKDYVFDKEHLYLLWMAENFLQCPQQNKSMKEVGEQYFNDLLSRSFFQQSRGHKRGFIMHDLLNDLAKYVSGCFCFRLEDKEAQNISKMTRHFSFVKARLESANRFEVLHDAKRFRTFLPLNRNPKDVKCWMSSKLMHELFSKFKYLRVFSLAGYFNVDELPDSIGKLKHLRYIDVSHTSIKKLPNSVCLLYNLQVLKLKQCQFLEELPTSLHKLTNLHYLDFRGSKVTKTPMDFGKMKNLQMLSSFYVGKGRESNIQQLGELNLYRGLSISGLQNIENPLDASAANFKTKVLLRKLKLEWSMNHGESEKEREVLEKLQPSNCLINLSIANYGGTRFPDWFGENSLSKLTYLKLSDCKNCVLLSPLGLLSSLKQLIIKGLDGIVVIGDEFYGSSSSSFVSLETLDFMDMREWEKWDKIVKSAFPHLKRLSIVNCPKLKEHLPLPEQLPCLMEIEISNCQQLVVSSPCAPSALRSLTIGGCGMEGSFLECIGQTTSNTFIDTLKIIDCPNMNIPMHHWHNFLVKLSIKSSCDSLRTFSLDFFPKLRLLKLWKCSNLEMISQEHDHNLTSLKIRECPRFVSFPSGGLSAPRLDYFAIEKLENLKSLPESMHILLPSLIKLRILDCPQLESFSEGGLPSNLKSLDLSNCSKLIPYLKWAWGTNNSLAKLSVEQVEVESFPDQGLLPLSLTALSIIKCPNLKKLDYKGLCHLSSLQSLHLSDCPRLPCLPEEGLPKSISTLKITGNCSSSLVSGSSDQTKSFAVEAVQETLLATHLMLTCKAIT</sequence>
<dbReference type="FunFam" id="1.10.10.10:FF:000322">
    <property type="entry name" value="Probable disease resistance protein At1g63360"/>
    <property type="match status" value="1"/>
</dbReference>
<dbReference type="AlphaFoldDB" id="A0A371HQF8"/>
<evidence type="ECO:0000256" key="6">
    <source>
        <dbReference type="SAM" id="Coils"/>
    </source>
</evidence>
<feature type="domain" description="Disease resistance N-terminal" evidence="8">
    <location>
        <begin position="18"/>
        <end position="103"/>
    </location>
</feature>
<evidence type="ECO:0000256" key="1">
    <source>
        <dbReference type="ARBA" id="ARBA00022614"/>
    </source>
</evidence>
<dbReference type="GO" id="GO:0043531">
    <property type="term" value="F:ADP binding"/>
    <property type="evidence" value="ECO:0007669"/>
    <property type="project" value="InterPro"/>
</dbReference>
<accession>A0A371HQF8</accession>
<feature type="domain" description="R13L1/DRL21-like LRR repeat region" evidence="10">
    <location>
        <begin position="696"/>
        <end position="818"/>
    </location>
</feature>
<dbReference type="InterPro" id="IPR027417">
    <property type="entry name" value="P-loop_NTPase"/>
</dbReference>
<keyword evidence="12" id="KW-1185">Reference proteome</keyword>
<evidence type="ECO:0000259" key="7">
    <source>
        <dbReference type="Pfam" id="PF00931"/>
    </source>
</evidence>
<feature type="domain" description="Disease resistance protein winged helix" evidence="9">
    <location>
        <begin position="438"/>
        <end position="506"/>
    </location>
</feature>
<feature type="non-terminal residue" evidence="11">
    <location>
        <position position="1"/>
    </location>
</feature>
<dbReference type="Gene3D" id="1.10.8.430">
    <property type="entry name" value="Helical domain of apoptotic protease-activating factors"/>
    <property type="match status" value="1"/>
</dbReference>
<dbReference type="Gene3D" id="3.40.50.300">
    <property type="entry name" value="P-loop containing nucleotide triphosphate hydrolases"/>
    <property type="match status" value="1"/>
</dbReference>
<dbReference type="InterPro" id="IPR056789">
    <property type="entry name" value="LRR_R13L1-DRL21"/>
</dbReference>
<dbReference type="InterPro" id="IPR058922">
    <property type="entry name" value="WHD_DRP"/>
</dbReference>
<dbReference type="OrthoDB" id="1733640at2759"/>
<comment type="caution">
    <text evidence="11">The sequence shown here is derived from an EMBL/GenBank/DDBJ whole genome shotgun (WGS) entry which is preliminary data.</text>
</comment>
<dbReference type="Pfam" id="PF25019">
    <property type="entry name" value="LRR_R13L1-DRL21"/>
    <property type="match status" value="1"/>
</dbReference>
<dbReference type="PANTHER" id="PTHR36766">
    <property type="entry name" value="PLANT BROAD-SPECTRUM MILDEW RESISTANCE PROTEIN RPW8"/>
    <property type="match status" value="1"/>
</dbReference>
<name>A0A371HQF8_MUCPR</name>
<keyword evidence="2" id="KW-0677">Repeat</keyword>
<dbReference type="InterPro" id="IPR042197">
    <property type="entry name" value="Apaf_helical"/>
</dbReference>
<evidence type="ECO:0000313" key="11">
    <source>
        <dbReference type="EMBL" id="RDY05029.1"/>
    </source>
</evidence>
<keyword evidence="3" id="KW-0547">Nucleotide-binding</keyword>
<keyword evidence="4" id="KW-0611">Plant defense</keyword>
<dbReference type="EMBL" id="QJKJ01001958">
    <property type="protein sequence ID" value="RDY05029.1"/>
    <property type="molecule type" value="Genomic_DNA"/>
</dbReference>
<feature type="domain" description="NB-ARC" evidence="7">
    <location>
        <begin position="181"/>
        <end position="354"/>
    </location>
</feature>
<protein>
    <submittedName>
        <fullName evidence="11">Disease resistance RPP13-like protein 1</fullName>
    </submittedName>
</protein>
<reference evidence="11" key="1">
    <citation type="submission" date="2018-05" db="EMBL/GenBank/DDBJ databases">
        <title>Draft genome of Mucuna pruriens seed.</title>
        <authorList>
            <person name="Nnadi N.E."/>
            <person name="Vos R."/>
            <person name="Hasami M.H."/>
            <person name="Devisetty U.K."/>
            <person name="Aguiy J.C."/>
        </authorList>
    </citation>
    <scope>NUCLEOTIDE SEQUENCE [LARGE SCALE GENOMIC DNA]</scope>
    <source>
        <strain evidence="11">JCA_2017</strain>
    </source>
</reference>
<dbReference type="PRINTS" id="PR00364">
    <property type="entry name" value="DISEASERSIST"/>
</dbReference>
<evidence type="ECO:0000259" key="9">
    <source>
        <dbReference type="Pfam" id="PF23559"/>
    </source>
</evidence>
<gene>
    <name evidence="11" type="primary">RPPL1</name>
    <name evidence="11" type="ORF">CR513_11177</name>
</gene>
<dbReference type="InterPro" id="IPR041118">
    <property type="entry name" value="Rx_N"/>
</dbReference>
<evidence type="ECO:0000259" key="8">
    <source>
        <dbReference type="Pfam" id="PF18052"/>
    </source>
</evidence>
<evidence type="ECO:0000313" key="12">
    <source>
        <dbReference type="Proteomes" id="UP000257109"/>
    </source>
</evidence>
<dbReference type="InterPro" id="IPR002182">
    <property type="entry name" value="NB-ARC"/>
</dbReference>
<dbReference type="PANTHER" id="PTHR36766:SF40">
    <property type="entry name" value="DISEASE RESISTANCE PROTEIN RGA3"/>
    <property type="match status" value="1"/>
</dbReference>
<dbReference type="Gene3D" id="3.80.10.10">
    <property type="entry name" value="Ribonuclease Inhibitor"/>
    <property type="match status" value="3"/>
</dbReference>
<dbReference type="FunFam" id="3.40.50.300:FF:001091">
    <property type="entry name" value="Probable disease resistance protein At1g61300"/>
    <property type="match status" value="1"/>
</dbReference>
<dbReference type="InterPro" id="IPR032675">
    <property type="entry name" value="LRR_dom_sf"/>
</dbReference>
<dbReference type="SUPFAM" id="SSF52540">
    <property type="entry name" value="P-loop containing nucleoside triphosphate hydrolases"/>
    <property type="match status" value="1"/>
</dbReference>
<evidence type="ECO:0000256" key="4">
    <source>
        <dbReference type="ARBA" id="ARBA00022821"/>
    </source>
</evidence>
<dbReference type="GO" id="GO:0005524">
    <property type="term" value="F:ATP binding"/>
    <property type="evidence" value="ECO:0007669"/>
    <property type="project" value="UniProtKB-KW"/>
</dbReference>
<dbReference type="SUPFAM" id="SSF52058">
    <property type="entry name" value="L domain-like"/>
    <property type="match status" value="2"/>
</dbReference>
<evidence type="ECO:0000256" key="3">
    <source>
        <dbReference type="ARBA" id="ARBA00022741"/>
    </source>
</evidence>
<keyword evidence="6" id="KW-0175">Coiled coil</keyword>
<dbReference type="Pfam" id="PF00931">
    <property type="entry name" value="NB-ARC"/>
    <property type="match status" value="1"/>
</dbReference>
<dbReference type="GO" id="GO:0006952">
    <property type="term" value="P:defense response"/>
    <property type="evidence" value="ECO:0007669"/>
    <property type="project" value="UniProtKB-KW"/>
</dbReference>
<proteinExistence type="predicted"/>
<dbReference type="Pfam" id="PF23559">
    <property type="entry name" value="WHD_DRP"/>
    <property type="match status" value="1"/>
</dbReference>
<keyword evidence="1" id="KW-0433">Leucine-rich repeat</keyword>
<organism evidence="11 12">
    <name type="scientific">Mucuna pruriens</name>
    <name type="common">Velvet bean</name>
    <name type="synonym">Dolichos pruriens</name>
    <dbReference type="NCBI Taxonomy" id="157652"/>
    <lineage>
        <taxon>Eukaryota</taxon>
        <taxon>Viridiplantae</taxon>
        <taxon>Streptophyta</taxon>
        <taxon>Embryophyta</taxon>
        <taxon>Tracheophyta</taxon>
        <taxon>Spermatophyta</taxon>
        <taxon>Magnoliopsida</taxon>
        <taxon>eudicotyledons</taxon>
        <taxon>Gunneridae</taxon>
        <taxon>Pentapetalae</taxon>
        <taxon>rosids</taxon>
        <taxon>fabids</taxon>
        <taxon>Fabales</taxon>
        <taxon>Fabaceae</taxon>
        <taxon>Papilionoideae</taxon>
        <taxon>50 kb inversion clade</taxon>
        <taxon>NPAAA clade</taxon>
        <taxon>indigoferoid/millettioid clade</taxon>
        <taxon>Phaseoleae</taxon>
        <taxon>Mucuna</taxon>
    </lineage>
</organism>
<keyword evidence="5" id="KW-0067">ATP-binding</keyword>
<feature type="coiled-coil region" evidence="6">
    <location>
        <begin position="41"/>
        <end position="92"/>
    </location>
</feature>
<evidence type="ECO:0000259" key="10">
    <source>
        <dbReference type="Pfam" id="PF25019"/>
    </source>
</evidence>
<dbReference type="Proteomes" id="UP000257109">
    <property type="component" value="Unassembled WGS sequence"/>
</dbReference>
<dbReference type="GO" id="GO:0051707">
    <property type="term" value="P:response to other organism"/>
    <property type="evidence" value="ECO:0007669"/>
    <property type="project" value="UniProtKB-ARBA"/>
</dbReference>
<dbReference type="Pfam" id="PF18052">
    <property type="entry name" value="Rx_N"/>
    <property type="match status" value="1"/>
</dbReference>
<evidence type="ECO:0000256" key="2">
    <source>
        <dbReference type="ARBA" id="ARBA00022737"/>
    </source>
</evidence>
<evidence type="ECO:0000256" key="5">
    <source>
        <dbReference type="ARBA" id="ARBA00022840"/>
    </source>
</evidence>
<dbReference type="Gene3D" id="1.20.5.4130">
    <property type="match status" value="1"/>
</dbReference>